<comment type="catalytic activity">
    <reaction evidence="10 11">
        <text>DNA(n) + a 2'-deoxyribonucleoside 5'-triphosphate = DNA(n+1) + diphosphate</text>
        <dbReference type="Rhea" id="RHEA:22508"/>
        <dbReference type="Rhea" id="RHEA-COMP:17339"/>
        <dbReference type="Rhea" id="RHEA-COMP:17340"/>
        <dbReference type="ChEBI" id="CHEBI:33019"/>
        <dbReference type="ChEBI" id="CHEBI:61560"/>
        <dbReference type="ChEBI" id="CHEBI:173112"/>
        <dbReference type="EC" id="2.7.7.7"/>
    </reaction>
</comment>
<keyword evidence="2 11" id="KW-0808">Transferase</keyword>
<dbReference type="GO" id="GO:0009360">
    <property type="term" value="C:DNA polymerase III complex"/>
    <property type="evidence" value="ECO:0007669"/>
    <property type="project" value="InterPro"/>
</dbReference>
<dbReference type="RefSeq" id="WP_133540381.1">
    <property type="nucleotide sequence ID" value="NZ_SNXI01000016.1"/>
</dbReference>
<dbReference type="GO" id="GO:0046872">
    <property type="term" value="F:metal ion binding"/>
    <property type="evidence" value="ECO:0007669"/>
    <property type="project" value="UniProtKB-KW"/>
</dbReference>
<dbReference type="Pfam" id="PF13177">
    <property type="entry name" value="DNA_pol3_delta2"/>
    <property type="match status" value="1"/>
</dbReference>
<evidence type="ECO:0000256" key="4">
    <source>
        <dbReference type="ARBA" id="ARBA00022705"/>
    </source>
</evidence>
<dbReference type="FunFam" id="1.20.272.10:FF:000003">
    <property type="entry name" value="DNA polymerase III subunit gamma/tau"/>
    <property type="match status" value="1"/>
</dbReference>
<dbReference type="InterPro" id="IPR003593">
    <property type="entry name" value="AAA+_ATPase"/>
</dbReference>
<keyword evidence="8 11" id="KW-0067">ATP-binding</keyword>
<dbReference type="Pfam" id="PF12170">
    <property type="entry name" value="DNA_pol3_tau_5"/>
    <property type="match status" value="1"/>
</dbReference>
<feature type="domain" description="AAA+ ATPase" evidence="13">
    <location>
        <begin position="37"/>
        <end position="178"/>
    </location>
</feature>
<accession>A0A4R6P029</accession>
<dbReference type="NCBIfam" id="NF004046">
    <property type="entry name" value="PRK05563.1"/>
    <property type="match status" value="1"/>
</dbReference>
<organism evidence="14 15">
    <name type="scientific">Idiomarina aquatica</name>
    <dbReference type="NCBI Taxonomy" id="1327752"/>
    <lineage>
        <taxon>Bacteria</taxon>
        <taxon>Pseudomonadati</taxon>
        <taxon>Pseudomonadota</taxon>
        <taxon>Gammaproteobacteria</taxon>
        <taxon>Alteromonadales</taxon>
        <taxon>Idiomarinaceae</taxon>
        <taxon>Idiomarina</taxon>
    </lineage>
</organism>
<dbReference type="GO" id="GO:0006261">
    <property type="term" value="P:DNA-templated DNA replication"/>
    <property type="evidence" value="ECO:0007669"/>
    <property type="project" value="TreeGrafter"/>
</dbReference>
<keyword evidence="15" id="KW-1185">Reference proteome</keyword>
<reference evidence="14 15" key="1">
    <citation type="submission" date="2019-03" db="EMBL/GenBank/DDBJ databases">
        <title>Freshwater and sediment microbial communities from various areas in North America, analyzing microbe dynamics in response to fracking.</title>
        <authorList>
            <person name="Lamendella R."/>
        </authorList>
    </citation>
    <scope>NUCLEOTIDE SEQUENCE [LARGE SCALE GENOMIC DNA]</scope>
    <source>
        <strain evidence="14 15">18_TX</strain>
    </source>
</reference>
<proteinExistence type="inferred from homology"/>
<dbReference type="GO" id="GO:0003677">
    <property type="term" value="F:DNA binding"/>
    <property type="evidence" value="ECO:0007669"/>
    <property type="project" value="InterPro"/>
</dbReference>
<comment type="caution">
    <text evidence="14">The sequence shown here is derived from an EMBL/GenBank/DDBJ whole genome shotgun (WGS) entry which is preliminary data.</text>
</comment>
<dbReference type="InterPro" id="IPR045085">
    <property type="entry name" value="HLD_clamp_pol_III_gamma_tau"/>
</dbReference>
<keyword evidence="7" id="KW-0862">Zinc</keyword>
<name>A0A4R6P029_9GAMM</name>
<dbReference type="InterPro" id="IPR021029">
    <property type="entry name" value="DNA_pol_III_tau_dom-5"/>
</dbReference>
<keyword evidence="3 11" id="KW-0548">Nucleotidyltransferase</keyword>
<comment type="subunit">
    <text evidence="11">DNA polymerase III contains a core (composed of alpha, epsilon and theta chains) that associates with a tau subunit. This core dimerizes to form the POLIII' complex. PolIII' associates with the gamma complex (composed of gamma, delta, delta', psi and chi chains) and with the beta chain to form the complete DNA polymerase III complex.</text>
</comment>
<feature type="compositionally biased region" description="Pro residues" evidence="12">
    <location>
        <begin position="394"/>
        <end position="420"/>
    </location>
</feature>
<comment type="similarity">
    <text evidence="1 11">Belongs to the DnaX/STICHEL family.</text>
</comment>
<dbReference type="InterPro" id="IPR022754">
    <property type="entry name" value="DNA_pol_III_gamma-3"/>
</dbReference>
<dbReference type="SUPFAM" id="SSF48019">
    <property type="entry name" value="post-AAA+ oligomerization domain-like"/>
    <property type="match status" value="1"/>
</dbReference>
<dbReference type="CDD" id="cd18137">
    <property type="entry name" value="HLD_clamp_pol_III_gamma_tau"/>
    <property type="match status" value="1"/>
</dbReference>
<protein>
    <recommendedName>
        <fullName evidence="11">DNA polymerase III subunit gamma/tau</fullName>
        <ecNumber evidence="11">2.7.7.7</ecNumber>
    </recommendedName>
</protein>
<keyword evidence="4 11" id="KW-0235">DNA replication</keyword>
<dbReference type="SMART" id="SM00382">
    <property type="entry name" value="AAA"/>
    <property type="match status" value="1"/>
</dbReference>
<evidence type="ECO:0000256" key="6">
    <source>
        <dbReference type="ARBA" id="ARBA00022741"/>
    </source>
</evidence>
<dbReference type="InterPro" id="IPR027417">
    <property type="entry name" value="P-loop_NTPase"/>
</dbReference>
<comment type="function">
    <text evidence="11">DNA polymerase III is a complex, multichain enzyme responsible for most of the replicative synthesis in bacteria. This DNA polymerase also exhibits 3' to 5' exonuclease activity.</text>
</comment>
<dbReference type="GO" id="GO:0005524">
    <property type="term" value="F:ATP binding"/>
    <property type="evidence" value="ECO:0007669"/>
    <property type="project" value="UniProtKB-KW"/>
</dbReference>
<dbReference type="SUPFAM" id="SSF52540">
    <property type="entry name" value="P-loop containing nucleoside triphosphate hydrolases"/>
    <property type="match status" value="1"/>
</dbReference>
<evidence type="ECO:0000313" key="14">
    <source>
        <dbReference type="EMBL" id="TDP29948.1"/>
    </source>
</evidence>
<dbReference type="GO" id="GO:0003887">
    <property type="term" value="F:DNA-directed DNA polymerase activity"/>
    <property type="evidence" value="ECO:0007669"/>
    <property type="project" value="UniProtKB-KW"/>
</dbReference>
<evidence type="ECO:0000256" key="9">
    <source>
        <dbReference type="ARBA" id="ARBA00022932"/>
    </source>
</evidence>
<keyword evidence="9 11" id="KW-0239">DNA-directed DNA polymerase</keyword>
<dbReference type="FunFam" id="1.10.8.60:FF:000013">
    <property type="entry name" value="DNA polymerase III subunit gamma/tau"/>
    <property type="match status" value="1"/>
</dbReference>
<evidence type="ECO:0000256" key="7">
    <source>
        <dbReference type="ARBA" id="ARBA00022833"/>
    </source>
</evidence>
<keyword evidence="6 11" id="KW-0547">Nucleotide-binding</keyword>
<dbReference type="AlphaFoldDB" id="A0A4R6P029"/>
<evidence type="ECO:0000256" key="8">
    <source>
        <dbReference type="ARBA" id="ARBA00022840"/>
    </source>
</evidence>
<dbReference type="OrthoDB" id="9810148at2"/>
<dbReference type="FunFam" id="3.40.50.300:FF:000014">
    <property type="entry name" value="DNA polymerase III subunit gamma/tau"/>
    <property type="match status" value="1"/>
</dbReference>
<sequence length="629" mass="69365">MSYQVLARKWRPAQFNQVVGQTHVLEPLRHALENDRLHHAYLFTGTRGVGKTTIARILAKALNCQQGVTSTPCGECESCLQIDQGRFVDLLEIDAASRTKVEDTRELLDNVQYRPTQGRFKVYLIDEVHMLSRHSFNALLKTLEEPPEHVKFLLATTDPQKLPITVVSRCLQFNLRALTSDLISGQLEHVLSAETVPYDARALPLLARAARGSMRDALSLTDQAIAQGRGQVQLESVQQMLGNLPVADVQKLLQHIVANDANGAFEQLEKMTALLPDISVVLTELQALLHRLALVQQLPELANHEEQSAGFNTLVQQVPAEVVQLYYQIVLEGRKELPYSVDDRSGVEMTLLRLLAFRPTEGLNVEPSADFAAEPTSLPEPVTKPATAIEPAAEPEPQPQPQPQPESQPELEPGPEPEPAPQASDNSGLDDLLKTREQLLQQSNDTSTSPAPAGEKKNTNEPSADDSSPDTKLTPATAPGNREKPGKMPEAGAELTPDIRRAEQLDEWAALIVATEVTGLARQLLLNSNLEKIADNHWRVVVAPDQQSLLSAATEQTVRDALTEVLSSNGNFEFTVEEPRVPTPLMIQQRIDAYQHQLAVEWIHQNQAVAELKQRFAAEIDDASITAVY</sequence>
<evidence type="ECO:0000256" key="3">
    <source>
        <dbReference type="ARBA" id="ARBA00022695"/>
    </source>
</evidence>
<evidence type="ECO:0000256" key="10">
    <source>
        <dbReference type="ARBA" id="ARBA00049244"/>
    </source>
</evidence>
<dbReference type="EMBL" id="SNXI01000016">
    <property type="protein sequence ID" value="TDP29948.1"/>
    <property type="molecule type" value="Genomic_DNA"/>
</dbReference>
<dbReference type="PRINTS" id="PR00300">
    <property type="entry name" value="CLPPROTEASEA"/>
</dbReference>
<dbReference type="Pfam" id="PF12169">
    <property type="entry name" value="DNA_pol3_gamma3"/>
    <property type="match status" value="1"/>
</dbReference>
<dbReference type="InterPro" id="IPR038249">
    <property type="entry name" value="PolIII_tau_V_sf"/>
</dbReference>
<keyword evidence="5" id="KW-0479">Metal-binding</keyword>
<dbReference type="Pfam" id="PF22608">
    <property type="entry name" value="DNAX_ATPase_lid"/>
    <property type="match status" value="1"/>
</dbReference>
<dbReference type="InterPro" id="IPR001270">
    <property type="entry name" value="ClpA/B"/>
</dbReference>
<evidence type="ECO:0000256" key="5">
    <source>
        <dbReference type="ARBA" id="ARBA00022723"/>
    </source>
</evidence>
<dbReference type="Gene3D" id="3.30.300.150">
    <property type="entry name" value="DNA polymerase III, tau subunit, domain V"/>
    <property type="match status" value="1"/>
</dbReference>
<evidence type="ECO:0000256" key="1">
    <source>
        <dbReference type="ARBA" id="ARBA00006360"/>
    </source>
</evidence>
<dbReference type="EC" id="2.7.7.7" evidence="11"/>
<evidence type="ECO:0000256" key="12">
    <source>
        <dbReference type="SAM" id="MobiDB-lite"/>
    </source>
</evidence>
<dbReference type="InterPro" id="IPR050238">
    <property type="entry name" value="DNA_Rep/Repair_Clamp_Loader"/>
</dbReference>
<dbReference type="Gene3D" id="1.10.8.60">
    <property type="match status" value="1"/>
</dbReference>
<dbReference type="InterPro" id="IPR008921">
    <property type="entry name" value="DNA_pol3_clamp-load_cplx_C"/>
</dbReference>
<evidence type="ECO:0000256" key="11">
    <source>
        <dbReference type="RuleBase" id="RU364063"/>
    </source>
</evidence>
<dbReference type="CDD" id="cd00009">
    <property type="entry name" value="AAA"/>
    <property type="match status" value="1"/>
</dbReference>
<dbReference type="NCBIfam" id="TIGR02397">
    <property type="entry name" value="dnaX_nterm"/>
    <property type="match status" value="1"/>
</dbReference>
<dbReference type="Proteomes" id="UP000295531">
    <property type="component" value="Unassembled WGS sequence"/>
</dbReference>
<gene>
    <name evidence="11" type="primary">dnaX</name>
    <name evidence="14" type="ORF">DEU29_11649</name>
</gene>
<dbReference type="Gene3D" id="1.20.272.10">
    <property type="match status" value="1"/>
</dbReference>
<dbReference type="Gene3D" id="3.40.50.300">
    <property type="entry name" value="P-loop containing nucleotide triphosphate hydrolases"/>
    <property type="match status" value="1"/>
</dbReference>
<dbReference type="PANTHER" id="PTHR11669:SF0">
    <property type="entry name" value="PROTEIN STICHEL-LIKE 2"/>
    <property type="match status" value="1"/>
</dbReference>
<evidence type="ECO:0000313" key="15">
    <source>
        <dbReference type="Proteomes" id="UP000295531"/>
    </source>
</evidence>
<evidence type="ECO:0000259" key="13">
    <source>
        <dbReference type="SMART" id="SM00382"/>
    </source>
</evidence>
<dbReference type="InterPro" id="IPR012763">
    <property type="entry name" value="DNA_pol_III_sug/sutau_N"/>
</dbReference>
<evidence type="ECO:0000256" key="2">
    <source>
        <dbReference type="ARBA" id="ARBA00022679"/>
    </source>
</evidence>
<dbReference type="NCBIfam" id="NF005942">
    <property type="entry name" value="PRK07994.1"/>
    <property type="match status" value="1"/>
</dbReference>
<feature type="region of interest" description="Disordered" evidence="12">
    <location>
        <begin position="442"/>
        <end position="492"/>
    </location>
</feature>
<dbReference type="PANTHER" id="PTHR11669">
    <property type="entry name" value="REPLICATION FACTOR C / DNA POLYMERASE III GAMMA-TAU SUBUNIT"/>
    <property type="match status" value="1"/>
</dbReference>
<feature type="region of interest" description="Disordered" evidence="12">
    <location>
        <begin position="391"/>
        <end position="429"/>
    </location>
</feature>